<evidence type="ECO:0000256" key="10">
    <source>
        <dbReference type="SAM" id="MobiDB-lite"/>
    </source>
</evidence>
<dbReference type="EC" id="2.1.1.63" evidence="9"/>
<evidence type="ECO:0000256" key="8">
    <source>
        <dbReference type="ARBA" id="ARBA00049348"/>
    </source>
</evidence>
<evidence type="ECO:0000256" key="6">
    <source>
        <dbReference type="ARBA" id="ARBA00022763"/>
    </source>
</evidence>
<comment type="caution">
    <text evidence="13">The sequence shown here is derived from an EMBL/GenBank/DDBJ whole genome shotgun (WGS) entry which is preliminary data.</text>
</comment>
<dbReference type="InterPro" id="IPR008332">
    <property type="entry name" value="MethylG_MeTrfase_N"/>
</dbReference>
<name>A0A9E5JNV5_9MICO</name>
<gene>
    <name evidence="13" type="ORF">FK219_006770</name>
</gene>
<proteinExistence type="inferred from homology"/>
<dbReference type="Proteomes" id="UP000818266">
    <property type="component" value="Unassembled WGS sequence"/>
</dbReference>
<feature type="active site" description="Nucleophile; methyl group acceptor" evidence="9">
    <location>
        <position position="151"/>
    </location>
</feature>
<dbReference type="InterPro" id="IPR014048">
    <property type="entry name" value="MethylDNA_cys_MeTrfase_DNA-bd"/>
</dbReference>
<comment type="similarity">
    <text evidence="2 9">Belongs to the MGMT family.</text>
</comment>
<evidence type="ECO:0000313" key="13">
    <source>
        <dbReference type="EMBL" id="NHF62940.1"/>
    </source>
</evidence>
<dbReference type="NCBIfam" id="TIGR00589">
    <property type="entry name" value="ogt"/>
    <property type="match status" value="1"/>
</dbReference>
<evidence type="ECO:0000259" key="12">
    <source>
        <dbReference type="Pfam" id="PF02870"/>
    </source>
</evidence>
<comment type="catalytic activity">
    <reaction evidence="8 9">
        <text>a 6-O-methyl-2'-deoxyguanosine in DNA + L-cysteinyl-[protein] = S-methyl-L-cysteinyl-[protein] + a 2'-deoxyguanosine in DNA</text>
        <dbReference type="Rhea" id="RHEA:24000"/>
        <dbReference type="Rhea" id="RHEA-COMP:10131"/>
        <dbReference type="Rhea" id="RHEA-COMP:10132"/>
        <dbReference type="Rhea" id="RHEA-COMP:11367"/>
        <dbReference type="Rhea" id="RHEA-COMP:11368"/>
        <dbReference type="ChEBI" id="CHEBI:29950"/>
        <dbReference type="ChEBI" id="CHEBI:82612"/>
        <dbReference type="ChEBI" id="CHEBI:85445"/>
        <dbReference type="ChEBI" id="CHEBI:85448"/>
        <dbReference type="EC" id="2.1.1.63"/>
    </reaction>
</comment>
<keyword evidence="4 9" id="KW-0489">Methyltransferase</keyword>
<reference evidence="13 14" key="2">
    <citation type="submission" date="2020-03" db="EMBL/GenBank/DDBJ databases">
        <title>Chryseoglobus sp. isolated from a deep-sea seamount.</title>
        <authorList>
            <person name="Zhang D.-C."/>
        </authorList>
    </citation>
    <scope>NUCLEOTIDE SEQUENCE [LARGE SCALE GENOMIC DNA]</scope>
    <source>
        <strain evidence="13 14">KN1116</strain>
    </source>
</reference>
<keyword evidence="6 9" id="KW-0227">DNA damage</keyword>
<evidence type="ECO:0000256" key="4">
    <source>
        <dbReference type="ARBA" id="ARBA00022603"/>
    </source>
</evidence>
<dbReference type="InterPro" id="IPR036388">
    <property type="entry name" value="WH-like_DNA-bd_sf"/>
</dbReference>
<evidence type="ECO:0000256" key="2">
    <source>
        <dbReference type="ARBA" id="ARBA00008711"/>
    </source>
</evidence>
<dbReference type="Pfam" id="PF02870">
    <property type="entry name" value="Methyltransf_1N"/>
    <property type="match status" value="1"/>
</dbReference>
<comment type="subcellular location">
    <subcellularLocation>
        <location evidence="9">Cytoplasm</location>
    </subcellularLocation>
</comment>
<comment type="function">
    <text evidence="9">Involved in the cellular defense against the biological effects of O6-methylguanine (O6-MeG) and O4-methylthymine (O4-MeT) in DNA. Repairs the methylated nucleobase in DNA by stoichiometrically transferring the methyl group to a cysteine residue in the enzyme. This is a suicide reaction: the enzyme is irreversibly inactivated.</text>
</comment>
<organism evidence="13 14">
    <name type="scientific">Microcella pacifica</name>
    <dbReference type="NCBI Taxonomy" id="2591847"/>
    <lineage>
        <taxon>Bacteria</taxon>
        <taxon>Bacillati</taxon>
        <taxon>Actinomycetota</taxon>
        <taxon>Actinomycetes</taxon>
        <taxon>Micrococcales</taxon>
        <taxon>Microbacteriaceae</taxon>
        <taxon>Microcella</taxon>
    </lineage>
</organism>
<protein>
    <recommendedName>
        <fullName evidence="9">Methylated-DNA--protein-cysteine methyltransferase</fullName>
        <ecNumber evidence="9">2.1.1.63</ecNumber>
    </recommendedName>
    <alternativeName>
        <fullName evidence="9">6-O-methylguanine-DNA methyltransferase</fullName>
        <shortName evidence="9">MGMT</shortName>
    </alternativeName>
    <alternativeName>
        <fullName evidence="9">O-6-methylguanine-DNA-alkyltransferase</fullName>
    </alternativeName>
</protein>
<dbReference type="GO" id="GO:0005737">
    <property type="term" value="C:cytoplasm"/>
    <property type="evidence" value="ECO:0007669"/>
    <property type="project" value="UniProtKB-SubCell"/>
</dbReference>
<dbReference type="FunFam" id="1.10.10.10:FF:000214">
    <property type="entry name" value="Methylated-DNA--protein-cysteine methyltransferase"/>
    <property type="match status" value="1"/>
</dbReference>
<evidence type="ECO:0000256" key="5">
    <source>
        <dbReference type="ARBA" id="ARBA00022679"/>
    </source>
</evidence>
<evidence type="ECO:0000256" key="9">
    <source>
        <dbReference type="HAMAP-Rule" id="MF_00772"/>
    </source>
</evidence>
<dbReference type="InterPro" id="IPR036631">
    <property type="entry name" value="MGMT_N_sf"/>
</dbReference>
<dbReference type="HAMAP" id="MF_00772">
    <property type="entry name" value="OGT"/>
    <property type="match status" value="1"/>
</dbReference>
<keyword evidence="7 9" id="KW-0234">DNA repair</keyword>
<dbReference type="CDD" id="cd06445">
    <property type="entry name" value="ATase"/>
    <property type="match status" value="1"/>
</dbReference>
<keyword evidence="5 9" id="KW-0808">Transferase</keyword>
<evidence type="ECO:0000256" key="3">
    <source>
        <dbReference type="ARBA" id="ARBA00022490"/>
    </source>
</evidence>
<dbReference type="PANTHER" id="PTHR10815">
    <property type="entry name" value="METHYLATED-DNA--PROTEIN-CYSTEINE METHYLTRANSFERASE"/>
    <property type="match status" value="1"/>
</dbReference>
<reference evidence="13 14" key="1">
    <citation type="submission" date="2019-06" db="EMBL/GenBank/DDBJ databases">
        <authorList>
            <person name="De-Chao Zhang Q."/>
        </authorList>
    </citation>
    <scope>NUCLEOTIDE SEQUENCE [LARGE SCALE GENOMIC DNA]</scope>
    <source>
        <strain evidence="13 14">KN1116</strain>
    </source>
</reference>
<dbReference type="GO" id="GO:0032259">
    <property type="term" value="P:methylation"/>
    <property type="evidence" value="ECO:0007669"/>
    <property type="project" value="UniProtKB-KW"/>
</dbReference>
<dbReference type="Gene3D" id="1.10.10.10">
    <property type="entry name" value="Winged helix-like DNA-binding domain superfamily/Winged helix DNA-binding domain"/>
    <property type="match status" value="1"/>
</dbReference>
<sequence>MTQLDTAPVRRSPAESPTAEHSAASAIARLTTASPLGRIVVEGDGTAITRLEIERAGTLSTDDQPDVPDDLTRRTVEQLGEYFAGSRRDIDVPVRLTGTPFQRAIWEGLRAIPFGATRSYGELGRETGRATAGRAVGGAVGANPVPLIVPCHRVLASDQRITGYSAGDGVPTKVWLLDHEGITHR</sequence>
<dbReference type="GO" id="GO:0006307">
    <property type="term" value="P:DNA alkylation repair"/>
    <property type="evidence" value="ECO:0007669"/>
    <property type="project" value="UniProtKB-UniRule"/>
</dbReference>
<dbReference type="PANTHER" id="PTHR10815:SF13">
    <property type="entry name" value="METHYLATED-DNA--PROTEIN-CYSTEINE METHYLTRANSFERASE"/>
    <property type="match status" value="1"/>
</dbReference>
<feature type="domain" description="Methylated-DNA-[protein]-cysteine S-methyltransferase DNA binding" evidence="11">
    <location>
        <begin position="100"/>
        <end position="182"/>
    </location>
</feature>
<comment type="catalytic activity">
    <reaction evidence="1 9">
        <text>a 4-O-methyl-thymidine in DNA + L-cysteinyl-[protein] = a thymidine in DNA + S-methyl-L-cysteinyl-[protein]</text>
        <dbReference type="Rhea" id="RHEA:53428"/>
        <dbReference type="Rhea" id="RHEA-COMP:10131"/>
        <dbReference type="Rhea" id="RHEA-COMP:10132"/>
        <dbReference type="Rhea" id="RHEA-COMP:13555"/>
        <dbReference type="Rhea" id="RHEA-COMP:13556"/>
        <dbReference type="ChEBI" id="CHEBI:29950"/>
        <dbReference type="ChEBI" id="CHEBI:82612"/>
        <dbReference type="ChEBI" id="CHEBI:137386"/>
        <dbReference type="ChEBI" id="CHEBI:137387"/>
        <dbReference type="EC" id="2.1.1.63"/>
    </reaction>
</comment>
<dbReference type="InterPro" id="IPR023546">
    <property type="entry name" value="MGMT"/>
</dbReference>
<feature type="domain" description="Methylguanine DNA methyltransferase ribonuclease-like" evidence="12">
    <location>
        <begin position="31"/>
        <end position="96"/>
    </location>
</feature>
<evidence type="ECO:0000256" key="1">
    <source>
        <dbReference type="ARBA" id="ARBA00001286"/>
    </source>
</evidence>
<keyword evidence="14" id="KW-1185">Reference proteome</keyword>
<dbReference type="Gene3D" id="3.30.160.70">
    <property type="entry name" value="Methylated DNA-protein cysteine methyltransferase domain"/>
    <property type="match status" value="1"/>
</dbReference>
<feature type="region of interest" description="Disordered" evidence="10">
    <location>
        <begin position="1"/>
        <end position="23"/>
    </location>
</feature>
<comment type="miscellaneous">
    <text evidence="9">This enzyme catalyzes only one turnover and therefore is not strictly catalytic. According to one definition, an enzyme is a biocatalyst that acts repeatedly and over many reaction cycles.</text>
</comment>
<dbReference type="Pfam" id="PF01035">
    <property type="entry name" value="DNA_binding_1"/>
    <property type="match status" value="1"/>
</dbReference>
<accession>A0A9E5JNV5</accession>
<dbReference type="SUPFAM" id="SSF53155">
    <property type="entry name" value="Methylated DNA-protein cysteine methyltransferase domain"/>
    <property type="match status" value="1"/>
</dbReference>
<dbReference type="PROSITE" id="PS00374">
    <property type="entry name" value="MGMT"/>
    <property type="match status" value="1"/>
</dbReference>
<dbReference type="GO" id="GO:0003908">
    <property type="term" value="F:methylated-DNA-[protein]-cysteine S-methyltransferase activity"/>
    <property type="evidence" value="ECO:0007669"/>
    <property type="project" value="UniProtKB-UniRule"/>
</dbReference>
<dbReference type="InterPro" id="IPR001497">
    <property type="entry name" value="MethylDNA_cys_MeTrfase_AS"/>
</dbReference>
<dbReference type="RefSeq" id="WP_152583433.1">
    <property type="nucleotide sequence ID" value="NZ_VIKT02000009.1"/>
</dbReference>
<keyword evidence="3 9" id="KW-0963">Cytoplasm</keyword>
<dbReference type="InterPro" id="IPR036217">
    <property type="entry name" value="MethylDNA_cys_MeTrfase_DNAb"/>
</dbReference>
<dbReference type="SUPFAM" id="SSF46767">
    <property type="entry name" value="Methylated DNA-protein cysteine methyltransferase, C-terminal domain"/>
    <property type="match status" value="1"/>
</dbReference>
<evidence type="ECO:0000256" key="7">
    <source>
        <dbReference type="ARBA" id="ARBA00023204"/>
    </source>
</evidence>
<evidence type="ECO:0000259" key="11">
    <source>
        <dbReference type="Pfam" id="PF01035"/>
    </source>
</evidence>
<evidence type="ECO:0000313" key="14">
    <source>
        <dbReference type="Proteomes" id="UP000818266"/>
    </source>
</evidence>
<dbReference type="OrthoDB" id="9802228at2"/>
<dbReference type="AlphaFoldDB" id="A0A9E5JNV5"/>
<dbReference type="EMBL" id="VIKT02000009">
    <property type="protein sequence ID" value="NHF62940.1"/>
    <property type="molecule type" value="Genomic_DNA"/>
</dbReference>